<evidence type="ECO:0000256" key="1">
    <source>
        <dbReference type="ARBA" id="ARBA00001933"/>
    </source>
</evidence>
<protein>
    <submittedName>
        <fullName evidence="6">Beta-eliminating lyase-related protein</fullName>
    </submittedName>
</protein>
<reference evidence="6 7" key="3">
    <citation type="submission" date="2022-01" db="EMBL/GenBank/DDBJ databases">
        <authorList>
            <person name="Zhou L.Y."/>
        </authorList>
    </citation>
    <scope>NUCLEOTIDE SEQUENCE [LARGE SCALE GENOMIC DNA]</scope>
    <source>
        <strain evidence="6 7">TLK-CK17</strain>
    </source>
</reference>
<keyword evidence="4" id="KW-0663">Pyridoxal phosphate</keyword>
<comment type="similarity">
    <text evidence="2">Belongs to the threonine aldolase family.</text>
</comment>
<sequence length="387" mass="42647">MDRRQFLGSTGLTALAPALGLVSGAGVDDETGSAPELFREVNFFHDGLGMSPREYATLLQRMTQSDGLVGDNYSNGGAIGALERTFAQRLGKEAAMFVPTGTLANHLALRRLAGNDRRVLVQAESHFYCDSGDCGELLSGLNLIPLAEGRTAFTVEEVRRWVERSGGGRVPTGVGAISIESPVRRRDHESVDFDEMERVCRYARAQGIRLHLDGARLFNLPYHSGRSVREYAALFDTVFVSLWKHFNAMSGAILAGDASFIDGLYHVRRMFGGSLPQAWPVAAVAAEYVDRYEDVYAQSWRAMDRLIAMLESNRRLRFRKLPNGTSRFFLSVEGVAPQAVVTRAARRGVRLPWTNASTGEFAMQVNPTVLRMPPEALAEVFEEAVKA</sequence>
<dbReference type="Gene3D" id="3.40.640.10">
    <property type="entry name" value="Type I PLP-dependent aspartate aminotransferase-like (Major domain)"/>
    <property type="match status" value="1"/>
</dbReference>
<evidence type="ECO:0000256" key="3">
    <source>
        <dbReference type="ARBA" id="ARBA00011881"/>
    </source>
</evidence>
<comment type="cofactor">
    <cofactor evidence="1">
        <name>pyridoxal 5'-phosphate</name>
        <dbReference type="ChEBI" id="CHEBI:597326"/>
    </cofactor>
</comment>
<dbReference type="GO" id="GO:0016829">
    <property type="term" value="F:lyase activity"/>
    <property type="evidence" value="ECO:0007669"/>
    <property type="project" value="UniProtKB-KW"/>
</dbReference>
<dbReference type="InterPro" id="IPR015421">
    <property type="entry name" value="PyrdxlP-dep_Trfase_major"/>
</dbReference>
<dbReference type="SUPFAM" id="SSF53383">
    <property type="entry name" value="PLP-dependent transferases"/>
    <property type="match status" value="1"/>
</dbReference>
<evidence type="ECO:0000313" key="7">
    <source>
        <dbReference type="Proteomes" id="UP001430796"/>
    </source>
</evidence>
<dbReference type="PANTHER" id="PTHR48097:SF9">
    <property type="entry name" value="L-THREONINE ALDOLASE"/>
    <property type="match status" value="1"/>
</dbReference>
<dbReference type="InterPro" id="IPR015424">
    <property type="entry name" value="PyrdxlP-dep_Trfase"/>
</dbReference>
<accession>A0ABS9HV98</accession>
<feature type="domain" description="Aromatic amino acid beta-eliminating lyase/threonine aldolase" evidence="5">
    <location>
        <begin position="71"/>
        <end position="298"/>
    </location>
</feature>
<evidence type="ECO:0000256" key="2">
    <source>
        <dbReference type="ARBA" id="ARBA00006966"/>
    </source>
</evidence>
<proteinExistence type="inferred from homology"/>
<dbReference type="Proteomes" id="UP001430796">
    <property type="component" value="Unassembled WGS sequence"/>
</dbReference>
<evidence type="ECO:0000259" key="5">
    <source>
        <dbReference type="Pfam" id="PF01212"/>
    </source>
</evidence>
<dbReference type="RefSeq" id="WP_237055468.1">
    <property type="nucleotide sequence ID" value="NZ_JAKJPO010000008.1"/>
</dbReference>
<gene>
    <name evidence="6" type="ORF">L3V18_12750</name>
</gene>
<reference evidence="6 7" key="1">
    <citation type="submission" date="2022-01" db="EMBL/GenBank/DDBJ databases">
        <title>Lysobacter chinensis sp. nov., a bacterium isolated from cow dung compost.</title>
        <authorList>
            <person name="Liu Y."/>
        </authorList>
    </citation>
    <scope>NUCLEOTIDE SEQUENCE [LARGE SCALE GENOMIC DNA]</scope>
    <source>
        <strain evidence="6 7">TLK-CK17</strain>
    </source>
</reference>
<dbReference type="Pfam" id="PF01212">
    <property type="entry name" value="Beta_elim_lyase"/>
    <property type="match status" value="1"/>
</dbReference>
<dbReference type="PANTHER" id="PTHR48097">
    <property type="entry name" value="L-THREONINE ALDOLASE-RELATED"/>
    <property type="match status" value="1"/>
</dbReference>
<dbReference type="EMBL" id="JAKJPO010000008">
    <property type="protein sequence ID" value="MCF7222643.1"/>
    <property type="molecule type" value="Genomic_DNA"/>
</dbReference>
<comment type="subunit">
    <text evidence="3">Homotetramer.</text>
</comment>
<keyword evidence="7" id="KW-1185">Reference proteome</keyword>
<reference evidence="7" key="2">
    <citation type="submission" date="2022-01" db="EMBL/GenBank/DDBJ databases">
        <title>Lysobacter chinensis sp. nov., a bacterium isolated from cow dung compost.</title>
        <authorList>
            <person name="Zhou L.Y."/>
        </authorList>
    </citation>
    <scope>NUCLEOTIDE SEQUENCE [LARGE SCALE GENOMIC DNA]</scope>
    <source>
        <strain evidence="7">TLK-CK17</strain>
    </source>
</reference>
<dbReference type="InterPro" id="IPR001597">
    <property type="entry name" value="ArAA_b-elim_lyase/Thr_aldolase"/>
</dbReference>
<organism evidence="6 7">
    <name type="scientific">Marilutibacter chinensis</name>
    <dbReference type="NCBI Taxonomy" id="2912247"/>
    <lineage>
        <taxon>Bacteria</taxon>
        <taxon>Pseudomonadati</taxon>
        <taxon>Pseudomonadota</taxon>
        <taxon>Gammaproteobacteria</taxon>
        <taxon>Lysobacterales</taxon>
        <taxon>Lysobacteraceae</taxon>
        <taxon>Marilutibacter</taxon>
    </lineage>
</organism>
<comment type="caution">
    <text evidence="6">The sequence shown here is derived from an EMBL/GenBank/DDBJ whole genome shotgun (WGS) entry which is preliminary data.</text>
</comment>
<keyword evidence="6" id="KW-0456">Lyase</keyword>
<name>A0ABS9HV98_9GAMM</name>
<evidence type="ECO:0000256" key="4">
    <source>
        <dbReference type="ARBA" id="ARBA00022898"/>
    </source>
</evidence>
<evidence type="ECO:0000313" key="6">
    <source>
        <dbReference type="EMBL" id="MCF7222643.1"/>
    </source>
</evidence>